<evidence type="ECO:0000313" key="2">
    <source>
        <dbReference type="WBParaSite" id="nRc.2.0.1.t11313-RA"/>
    </source>
</evidence>
<protein>
    <submittedName>
        <fullName evidence="2">Uncharacterized protein</fullName>
    </submittedName>
</protein>
<dbReference type="AlphaFoldDB" id="A0A915IC01"/>
<keyword evidence="1" id="KW-1185">Reference proteome</keyword>
<accession>A0A915IC01</accession>
<evidence type="ECO:0000313" key="1">
    <source>
        <dbReference type="Proteomes" id="UP000887565"/>
    </source>
</evidence>
<sequence length="110" mass="12774">MKALEYLDDLLSPGSPVFGEEGFRLDSSLVVPLFCSKRSDMVTYYRCLIDFFNYVFNSMPILDGAMTNPKMDRPIQNENFPIQNAITIHEQQIMISDYHLDFRPINRTSK</sequence>
<dbReference type="Proteomes" id="UP000887565">
    <property type="component" value="Unplaced"/>
</dbReference>
<name>A0A915IC01_ROMCU</name>
<dbReference type="WBParaSite" id="nRc.2.0.1.t11313-RA">
    <property type="protein sequence ID" value="nRc.2.0.1.t11313-RA"/>
    <property type="gene ID" value="nRc.2.0.1.g11313"/>
</dbReference>
<proteinExistence type="predicted"/>
<reference evidence="2" key="1">
    <citation type="submission" date="2022-11" db="UniProtKB">
        <authorList>
            <consortium name="WormBaseParasite"/>
        </authorList>
    </citation>
    <scope>IDENTIFICATION</scope>
</reference>
<organism evidence="1 2">
    <name type="scientific">Romanomermis culicivorax</name>
    <name type="common">Nematode worm</name>
    <dbReference type="NCBI Taxonomy" id="13658"/>
    <lineage>
        <taxon>Eukaryota</taxon>
        <taxon>Metazoa</taxon>
        <taxon>Ecdysozoa</taxon>
        <taxon>Nematoda</taxon>
        <taxon>Enoplea</taxon>
        <taxon>Dorylaimia</taxon>
        <taxon>Mermithida</taxon>
        <taxon>Mermithoidea</taxon>
        <taxon>Mermithidae</taxon>
        <taxon>Romanomermis</taxon>
    </lineage>
</organism>